<dbReference type="AlphaFoldDB" id="A0A0K9NXK5"/>
<proteinExistence type="inferred from homology"/>
<protein>
    <submittedName>
        <fullName evidence="14">Mitochondrial carrier family</fullName>
    </submittedName>
</protein>
<dbReference type="GO" id="GO:0042651">
    <property type="term" value="C:thylakoid membrane"/>
    <property type="evidence" value="ECO:0000318"/>
    <property type="project" value="GO_Central"/>
</dbReference>
<accession>A0A0K9NXK5</accession>
<feature type="transmembrane region" description="Helical" evidence="13">
    <location>
        <begin position="208"/>
        <end position="229"/>
    </location>
</feature>
<dbReference type="PANTHER" id="PTHR24089">
    <property type="entry name" value="SOLUTE CARRIER FAMILY 25"/>
    <property type="match status" value="1"/>
</dbReference>
<keyword evidence="4" id="KW-0150">Chloroplast</keyword>
<dbReference type="PROSITE" id="PS50920">
    <property type="entry name" value="SOLCAR"/>
    <property type="match status" value="3"/>
</dbReference>
<dbReference type="EMBL" id="LFYR01001565">
    <property type="protein sequence ID" value="KMZ60777.1"/>
    <property type="molecule type" value="Genomic_DNA"/>
</dbReference>
<dbReference type="OrthoDB" id="270584at2759"/>
<dbReference type="PRINTS" id="PR00926">
    <property type="entry name" value="MITOCARRIER"/>
</dbReference>
<dbReference type="Pfam" id="PF00153">
    <property type="entry name" value="Mito_carr"/>
    <property type="match status" value="3"/>
</dbReference>
<evidence type="ECO:0000256" key="8">
    <source>
        <dbReference type="ARBA" id="ARBA00022946"/>
    </source>
</evidence>
<evidence type="ECO:0000256" key="6">
    <source>
        <dbReference type="ARBA" id="ARBA00022692"/>
    </source>
</evidence>
<feature type="repeat" description="Solcar" evidence="11">
    <location>
        <begin position="208"/>
        <end position="291"/>
    </location>
</feature>
<sequence>MDKTVEWRAVNIPGLIREEETKTDVFLSSSFHGEIGYVGITDRGRRNSGKIGASSFQQNLFPISYSNSPMFASATATVSANTLSEIVKDGESIPPLSVLLRHPVSLLGVIPKDLSLFCAGAMAGAVAKSVTAPLDRIKLLMQTHGIRTAGAKSIGFLQAITLIGKEEGLKGYWKGNLPQVIRVIPYSAVQLFSYEFYKKSFKGKNEELSVVGRLMAGACAGMTSTLVTYPLDVLRLRLAVDPGSITMSQVALSMLRNEGVGSFYSGLGPSLIGIAPYIAVNFCIFDVIKKSLPEKYKNRTETSIVTALVSATLATCMGYPLDTVRRQMQMRGSPYKNVLDAMAGIVERDGFLGLYRGFVPNALKNLPNSSIRLTAFDTAKNFIAAGKKELDSITEENKGKEH</sequence>
<evidence type="ECO:0000256" key="2">
    <source>
        <dbReference type="ARBA" id="ARBA00004141"/>
    </source>
</evidence>
<name>A0A0K9NXK5_ZOSMR</name>
<dbReference type="InterPro" id="IPR018108">
    <property type="entry name" value="MCP_transmembrane"/>
</dbReference>
<keyword evidence="3 12" id="KW-0813">Transport</keyword>
<evidence type="ECO:0000256" key="12">
    <source>
        <dbReference type="RuleBase" id="RU000488"/>
    </source>
</evidence>
<evidence type="ECO:0000256" key="9">
    <source>
        <dbReference type="ARBA" id="ARBA00022989"/>
    </source>
</evidence>
<dbReference type="GO" id="GO:0005347">
    <property type="term" value="F:ATP transmembrane transporter activity"/>
    <property type="evidence" value="ECO:0000318"/>
    <property type="project" value="GO_Central"/>
</dbReference>
<dbReference type="SUPFAM" id="SSF103506">
    <property type="entry name" value="Mitochondrial carrier"/>
    <property type="match status" value="1"/>
</dbReference>
<dbReference type="OMA" id="QSFMCVG"/>
<dbReference type="GO" id="GO:0009941">
    <property type="term" value="C:chloroplast envelope"/>
    <property type="evidence" value="ECO:0007669"/>
    <property type="project" value="UniProtKB-SubCell"/>
</dbReference>
<dbReference type="FunFam" id="1.50.40.10:FF:000042">
    <property type="entry name" value="Envelope ADP,ATP carrier protein"/>
    <property type="match status" value="1"/>
</dbReference>
<dbReference type="STRING" id="29655.A0A0K9NXK5"/>
<evidence type="ECO:0000256" key="3">
    <source>
        <dbReference type="ARBA" id="ARBA00022448"/>
    </source>
</evidence>
<evidence type="ECO:0000313" key="14">
    <source>
        <dbReference type="EMBL" id="KMZ60777.1"/>
    </source>
</evidence>
<feature type="transmembrane region" description="Helical" evidence="13">
    <location>
        <begin position="263"/>
        <end position="288"/>
    </location>
</feature>
<evidence type="ECO:0000256" key="13">
    <source>
        <dbReference type="SAM" id="Phobius"/>
    </source>
</evidence>
<evidence type="ECO:0000313" key="15">
    <source>
        <dbReference type="Proteomes" id="UP000036987"/>
    </source>
</evidence>
<comment type="caution">
    <text evidence="14">The sequence shown here is derived from an EMBL/GenBank/DDBJ whole genome shotgun (WGS) entry which is preliminary data.</text>
</comment>
<keyword evidence="9 13" id="KW-1133">Transmembrane helix</keyword>
<gene>
    <name evidence="14" type="ORF">ZOSMA_56G00080</name>
</gene>
<comment type="similarity">
    <text evidence="12">Belongs to the mitochondrial carrier (TC 2.A.29) family.</text>
</comment>
<dbReference type="InterPro" id="IPR002067">
    <property type="entry name" value="MCP"/>
</dbReference>
<evidence type="ECO:0000256" key="7">
    <source>
        <dbReference type="ARBA" id="ARBA00022737"/>
    </source>
</evidence>
<evidence type="ECO:0000256" key="10">
    <source>
        <dbReference type="ARBA" id="ARBA00023136"/>
    </source>
</evidence>
<keyword evidence="8" id="KW-0809">Transit peptide</keyword>
<evidence type="ECO:0000256" key="11">
    <source>
        <dbReference type="PROSITE-ProRule" id="PRU00282"/>
    </source>
</evidence>
<keyword evidence="15" id="KW-1185">Reference proteome</keyword>
<reference evidence="15" key="1">
    <citation type="journal article" date="2016" name="Nature">
        <title>The genome of the seagrass Zostera marina reveals angiosperm adaptation to the sea.</title>
        <authorList>
            <person name="Olsen J.L."/>
            <person name="Rouze P."/>
            <person name="Verhelst B."/>
            <person name="Lin Y.-C."/>
            <person name="Bayer T."/>
            <person name="Collen J."/>
            <person name="Dattolo E."/>
            <person name="De Paoli E."/>
            <person name="Dittami S."/>
            <person name="Maumus F."/>
            <person name="Michel G."/>
            <person name="Kersting A."/>
            <person name="Lauritano C."/>
            <person name="Lohaus R."/>
            <person name="Toepel M."/>
            <person name="Tonon T."/>
            <person name="Vanneste K."/>
            <person name="Amirebrahimi M."/>
            <person name="Brakel J."/>
            <person name="Bostroem C."/>
            <person name="Chovatia M."/>
            <person name="Grimwood J."/>
            <person name="Jenkins J.W."/>
            <person name="Jueterbock A."/>
            <person name="Mraz A."/>
            <person name="Stam W.T."/>
            <person name="Tice H."/>
            <person name="Bornberg-Bauer E."/>
            <person name="Green P.J."/>
            <person name="Pearson G.A."/>
            <person name="Procaccini G."/>
            <person name="Duarte C.M."/>
            <person name="Schmutz J."/>
            <person name="Reusch T.B.H."/>
            <person name="Van de Peer Y."/>
        </authorList>
    </citation>
    <scope>NUCLEOTIDE SEQUENCE [LARGE SCALE GENOMIC DNA]</scope>
    <source>
        <strain evidence="15">cv. Finnish</strain>
    </source>
</reference>
<feature type="transmembrane region" description="Helical" evidence="13">
    <location>
        <begin position="300"/>
        <end position="321"/>
    </location>
</feature>
<keyword evidence="7" id="KW-0677">Repeat</keyword>
<dbReference type="Gene3D" id="1.50.40.10">
    <property type="entry name" value="Mitochondrial carrier domain"/>
    <property type="match status" value="1"/>
</dbReference>
<dbReference type="Proteomes" id="UP000036987">
    <property type="component" value="Unassembled WGS sequence"/>
</dbReference>
<feature type="repeat" description="Solcar" evidence="11">
    <location>
        <begin position="298"/>
        <end position="382"/>
    </location>
</feature>
<dbReference type="InterPro" id="IPR023395">
    <property type="entry name" value="MCP_dom_sf"/>
</dbReference>
<comment type="subcellular location">
    <subcellularLocation>
        <location evidence="2">Membrane</location>
        <topology evidence="2">Multi-pass membrane protein</topology>
    </subcellularLocation>
    <subcellularLocation>
        <location evidence="1">Plastid</location>
        <location evidence="1">Chloroplast envelope</location>
    </subcellularLocation>
</comment>
<keyword evidence="6 11" id="KW-0812">Transmembrane</keyword>
<organism evidence="14 15">
    <name type="scientific">Zostera marina</name>
    <name type="common">Eelgrass</name>
    <dbReference type="NCBI Taxonomy" id="29655"/>
    <lineage>
        <taxon>Eukaryota</taxon>
        <taxon>Viridiplantae</taxon>
        <taxon>Streptophyta</taxon>
        <taxon>Embryophyta</taxon>
        <taxon>Tracheophyta</taxon>
        <taxon>Spermatophyta</taxon>
        <taxon>Magnoliopsida</taxon>
        <taxon>Liliopsida</taxon>
        <taxon>Zosteraceae</taxon>
        <taxon>Zostera</taxon>
    </lineage>
</organism>
<evidence type="ECO:0000256" key="1">
    <source>
        <dbReference type="ARBA" id="ARBA00004119"/>
    </source>
</evidence>
<evidence type="ECO:0000256" key="4">
    <source>
        <dbReference type="ARBA" id="ARBA00022528"/>
    </source>
</evidence>
<evidence type="ECO:0000256" key="5">
    <source>
        <dbReference type="ARBA" id="ARBA00022640"/>
    </source>
</evidence>
<feature type="repeat" description="Solcar" evidence="11">
    <location>
        <begin position="111"/>
        <end position="200"/>
    </location>
</feature>
<keyword evidence="5" id="KW-0934">Plastid</keyword>
<keyword evidence="10 11" id="KW-0472">Membrane</keyword>